<protein>
    <submittedName>
        <fullName evidence="3">Uncharacterized protein</fullName>
    </submittedName>
</protein>
<feature type="transmembrane region" description="Helical" evidence="2">
    <location>
        <begin position="108"/>
        <end position="127"/>
    </location>
</feature>
<evidence type="ECO:0000313" key="4">
    <source>
        <dbReference type="Proteomes" id="UP001176517"/>
    </source>
</evidence>
<gene>
    <name evidence="3" type="ORF">OC846_001140</name>
</gene>
<keyword evidence="4" id="KW-1185">Reference proteome</keyword>
<sequence length="347" mass="35434">METSVEAANSPNAGPRLPAATYTALSSVLLLEDHLPPPWQEAAQSNLTNLFLIHATLAFVSSIFRIHPPYAFPLSLAGLIIVALTSAHSNSLAAGGISTGAQATSHTFLLSILAVFFLLSAPIDLLWLWAHLGSSETRFLVIITTMASLFLKPLTLLTLAQLLRNQGVLDPPAAPNAGPAFGSASYWVGGGGGGGALGANGGWLGGGGRGLGPAGAGQGMPGSWSAPPSQQSSQPQQQHPRSAASAALAQAQQRQQTSQAQRPYSTASSNFSSERLFSEGYQAYDSDEDEVVQGGGGGGGGERGAVAIPGSHAGSGRRGPPSEADATPISASFAREAGFVSTQRPQS</sequence>
<evidence type="ECO:0000256" key="1">
    <source>
        <dbReference type="SAM" id="MobiDB-lite"/>
    </source>
</evidence>
<dbReference type="EMBL" id="JAPDMZ010000015">
    <property type="protein sequence ID" value="KAK0556443.1"/>
    <property type="molecule type" value="Genomic_DNA"/>
</dbReference>
<dbReference type="Proteomes" id="UP001176517">
    <property type="component" value="Unassembled WGS sequence"/>
</dbReference>
<dbReference type="AlphaFoldDB" id="A0AAN6GWU9"/>
<name>A0AAN6GWU9_9BASI</name>
<proteinExistence type="predicted"/>
<feature type="transmembrane region" description="Helical" evidence="2">
    <location>
        <begin position="139"/>
        <end position="163"/>
    </location>
</feature>
<keyword evidence="2" id="KW-0812">Transmembrane</keyword>
<feature type="compositionally biased region" description="Low complexity" evidence="1">
    <location>
        <begin position="225"/>
        <end position="262"/>
    </location>
</feature>
<feature type="region of interest" description="Disordered" evidence="1">
    <location>
        <begin position="284"/>
        <end position="347"/>
    </location>
</feature>
<feature type="compositionally biased region" description="Polar residues" evidence="1">
    <location>
        <begin position="263"/>
        <end position="272"/>
    </location>
</feature>
<organism evidence="3 4">
    <name type="scientific">Tilletia horrida</name>
    <dbReference type="NCBI Taxonomy" id="155126"/>
    <lineage>
        <taxon>Eukaryota</taxon>
        <taxon>Fungi</taxon>
        <taxon>Dikarya</taxon>
        <taxon>Basidiomycota</taxon>
        <taxon>Ustilaginomycotina</taxon>
        <taxon>Exobasidiomycetes</taxon>
        <taxon>Tilletiales</taxon>
        <taxon>Tilletiaceae</taxon>
        <taxon>Tilletia</taxon>
    </lineage>
</organism>
<keyword evidence="2" id="KW-0472">Membrane</keyword>
<keyword evidence="2" id="KW-1133">Transmembrane helix</keyword>
<evidence type="ECO:0000256" key="2">
    <source>
        <dbReference type="SAM" id="Phobius"/>
    </source>
</evidence>
<feature type="compositionally biased region" description="Gly residues" evidence="1">
    <location>
        <begin position="293"/>
        <end position="303"/>
    </location>
</feature>
<feature type="transmembrane region" description="Helical" evidence="2">
    <location>
        <begin position="71"/>
        <end position="88"/>
    </location>
</feature>
<reference evidence="3" key="1">
    <citation type="journal article" date="2023" name="PhytoFront">
        <title>Draft Genome Resources of Seven Strains of Tilletia horrida, Causal Agent of Kernel Smut of Rice.</title>
        <authorList>
            <person name="Khanal S."/>
            <person name="Antony Babu S."/>
            <person name="Zhou X.G."/>
        </authorList>
    </citation>
    <scope>NUCLEOTIDE SEQUENCE</scope>
    <source>
        <strain evidence="3">TX6</strain>
    </source>
</reference>
<accession>A0AAN6GWU9</accession>
<evidence type="ECO:0000313" key="3">
    <source>
        <dbReference type="EMBL" id="KAK0556443.1"/>
    </source>
</evidence>
<feature type="compositionally biased region" description="Gly residues" evidence="1">
    <location>
        <begin position="208"/>
        <end position="220"/>
    </location>
</feature>
<comment type="caution">
    <text evidence="3">The sequence shown here is derived from an EMBL/GenBank/DDBJ whole genome shotgun (WGS) entry which is preliminary data.</text>
</comment>
<feature type="region of interest" description="Disordered" evidence="1">
    <location>
        <begin position="208"/>
        <end position="272"/>
    </location>
</feature>
<feature type="transmembrane region" description="Helical" evidence="2">
    <location>
        <begin position="47"/>
        <end position="64"/>
    </location>
</feature>